<gene>
    <name evidence="7" type="ORF">BaRGS_00031765</name>
</gene>
<feature type="domain" description="SAP" evidence="6">
    <location>
        <begin position="10"/>
        <end position="44"/>
    </location>
</feature>
<evidence type="ECO:0000256" key="1">
    <source>
        <dbReference type="ARBA" id="ARBA00022723"/>
    </source>
</evidence>
<dbReference type="SMART" id="SM00513">
    <property type="entry name" value="SAP"/>
    <property type="match status" value="1"/>
</dbReference>
<dbReference type="Gene3D" id="1.10.720.30">
    <property type="entry name" value="SAP domain"/>
    <property type="match status" value="1"/>
</dbReference>
<evidence type="ECO:0000313" key="7">
    <source>
        <dbReference type="EMBL" id="KAK7476989.1"/>
    </source>
</evidence>
<evidence type="ECO:0000259" key="6">
    <source>
        <dbReference type="PROSITE" id="PS50800"/>
    </source>
</evidence>
<dbReference type="PANTHER" id="PTHR24403:SF67">
    <property type="entry name" value="FI01116P-RELATED"/>
    <property type="match status" value="1"/>
</dbReference>
<dbReference type="GO" id="GO:0008270">
    <property type="term" value="F:zinc ion binding"/>
    <property type="evidence" value="ECO:0007669"/>
    <property type="project" value="UniProtKB-KW"/>
</dbReference>
<feature type="region of interest" description="Disordered" evidence="5">
    <location>
        <begin position="296"/>
        <end position="318"/>
    </location>
</feature>
<reference evidence="7 8" key="1">
    <citation type="journal article" date="2023" name="Sci. Data">
        <title>Genome assembly of the Korean intertidal mud-creeper Batillaria attramentaria.</title>
        <authorList>
            <person name="Patra A.K."/>
            <person name="Ho P.T."/>
            <person name="Jun S."/>
            <person name="Lee S.J."/>
            <person name="Kim Y."/>
            <person name="Won Y.J."/>
        </authorList>
    </citation>
    <scope>NUCLEOTIDE SEQUENCE [LARGE SCALE GENOMIC DNA]</scope>
    <source>
        <strain evidence="7">Wonlab-2016</strain>
    </source>
</reference>
<name>A0ABD0JPQ8_9CAEN</name>
<feature type="compositionally biased region" description="Polar residues" evidence="5">
    <location>
        <begin position="591"/>
        <end position="606"/>
    </location>
</feature>
<evidence type="ECO:0000256" key="2">
    <source>
        <dbReference type="ARBA" id="ARBA00022737"/>
    </source>
</evidence>
<dbReference type="InterPro" id="IPR003034">
    <property type="entry name" value="SAP_dom"/>
</dbReference>
<evidence type="ECO:0000313" key="8">
    <source>
        <dbReference type="Proteomes" id="UP001519460"/>
    </source>
</evidence>
<dbReference type="PANTHER" id="PTHR24403">
    <property type="entry name" value="ZINC FINGER PROTEIN"/>
    <property type="match status" value="1"/>
</dbReference>
<dbReference type="InterPro" id="IPR050688">
    <property type="entry name" value="Zinc_finger/UBP_domain"/>
</dbReference>
<feature type="compositionally biased region" description="Acidic residues" evidence="5">
    <location>
        <begin position="541"/>
        <end position="563"/>
    </location>
</feature>
<dbReference type="EMBL" id="JACVVK020000360">
    <property type="protein sequence ID" value="KAK7476989.1"/>
    <property type="molecule type" value="Genomic_DNA"/>
</dbReference>
<dbReference type="InterPro" id="IPR013087">
    <property type="entry name" value="Znf_C2H2_type"/>
</dbReference>
<feature type="compositionally biased region" description="Basic residues" evidence="5">
    <location>
        <begin position="652"/>
        <end position="661"/>
    </location>
</feature>
<keyword evidence="8" id="KW-1185">Reference proteome</keyword>
<feature type="region of interest" description="Disordered" evidence="5">
    <location>
        <begin position="496"/>
        <end position="626"/>
    </location>
</feature>
<sequence length="692" mass="76585">MNANTDDAVFHKMKVKDLKQLLRANRQPVKGNKPELIARAKQTLQSLARNALIAVRDPAVGGTGVDRNTGGNMRSGGTDQMDRARGSNPVNSGHSEPDITVKCEPVTDDDDDDCMIIDEEVDEPKERSPALQPSDDRFNAVEEPATVPAPSTAEAREYHGVGIAKAEPDFAESVNEPSVVTNPQLQPNATESKGGFCITVWAPDSNMLEGLDTEDVEGPQPHFLHAKNDIITTETKSIDFTNIENVSLGNVTVDQNRHIIGAKQEGIQYPDQTVSGHGSDVSWAPPVQVTNALRQTQSGGDQTPSRGPPTVNVSNSPQPATPAGFYRCGFQGCSFGTLLSGDFGNHLSNSHSSSERFPCSHCGCEEHNADSLLEHFNHHLDEMSRSYFCTEVCEFNSRDVDEVISHILLAHPDTRNIICWSCGDRYESIQNFLSHVKDNTLRIVRCSYCTAKDTHENRLFQHMALSHPYKPRSIRSEKVLLCQERKKWGFRQRHQTSLFSFPPTPDDTRSSFSATGKSPKSERIPHQARGCPPRESTAPNDADDDVVILDSPQEADEGFEEEPAQSQESTGGLFGQASFADGLGRMDDPEPSTSTGRSGLRNTPSTCRKGPKQKGPRSREAIEAQVRSRMRYKPFCCPHCEFKTGSMNKIRDHMKKSHASQRNKDIITNKDPEKERNMKSLVDEKIARQQKQ</sequence>
<dbReference type="InterPro" id="IPR036361">
    <property type="entry name" value="SAP_dom_sf"/>
</dbReference>
<accession>A0ABD0JPQ8</accession>
<feature type="region of interest" description="Disordered" evidence="5">
    <location>
        <begin position="651"/>
        <end position="692"/>
    </location>
</feature>
<dbReference type="Pfam" id="PF02037">
    <property type="entry name" value="SAP"/>
    <property type="match status" value="1"/>
</dbReference>
<organism evidence="7 8">
    <name type="scientific">Batillaria attramentaria</name>
    <dbReference type="NCBI Taxonomy" id="370345"/>
    <lineage>
        <taxon>Eukaryota</taxon>
        <taxon>Metazoa</taxon>
        <taxon>Spiralia</taxon>
        <taxon>Lophotrochozoa</taxon>
        <taxon>Mollusca</taxon>
        <taxon>Gastropoda</taxon>
        <taxon>Caenogastropoda</taxon>
        <taxon>Sorbeoconcha</taxon>
        <taxon>Cerithioidea</taxon>
        <taxon>Batillariidae</taxon>
        <taxon>Batillaria</taxon>
    </lineage>
</organism>
<evidence type="ECO:0000256" key="3">
    <source>
        <dbReference type="ARBA" id="ARBA00022771"/>
    </source>
</evidence>
<feature type="compositionally biased region" description="Basic and acidic residues" evidence="5">
    <location>
        <begin position="662"/>
        <end position="692"/>
    </location>
</feature>
<keyword evidence="3" id="KW-0863">Zinc-finger</keyword>
<dbReference type="PROSITE" id="PS50800">
    <property type="entry name" value="SAP"/>
    <property type="match status" value="1"/>
</dbReference>
<dbReference type="SMART" id="SM00355">
    <property type="entry name" value="ZnF_C2H2"/>
    <property type="match status" value="5"/>
</dbReference>
<protein>
    <recommendedName>
        <fullName evidence="6">SAP domain-containing protein</fullName>
    </recommendedName>
</protein>
<evidence type="ECO:0000256" key="4">
    <source>
        <dbReference type="ARBA" id="ARBA00022833"/>
    </source>
</evidence>
<dbReference type="Proteomes" id="UP001519460">
    <property type="component" value="Unassembled WGS sequence"/>
</dbReference>
<keyword evidence="1" id="KW-0479">Metal-binding</keyword>
<feature type="region of interest" description="Disordered" evidence="5">
    <location>
        <begin position="60"/>
        <end position="112"/>
    </location>
</feature>
<dbReference type="SUPFAM" id="SSF68906">
    <property type="entry name" value="SAP domain"/>
    <property type="match status" value="1"/>
</dbReference>
<evidence type="ECO:0000256" key="5">
    <source>
        <dbReference type="SAM" id="MobiDB-lite"/>
    </source>
</evidence>
<dbReference type="AlphaFoldDB" id="A0ABD0JPQ8"/>
<comment type="caution">
    <text evidence="7">The sequence shown here is derived from an EMBL/GenBank/DDBJ whole genome shotgun (WGS) entry which is preliminary data.</text>
</comment>
<keyword evidence="4" id="KW-0862">Zinc</keyword>
<keyword evidence="2" id="KW-0677">Repeat</keyword>
<proteinExistence type="predicted"/>
<feature type="compositionally biased region" description="Polar residues" evidence="5">
    <location>
        <begin position="69"/>
        <end position="78"/>
    </location>
</feature>